<dbReference type="InterPro" id="IPR015947">
    <property type="entry name" value="PUA-like_sf"/>
</dbReference>
<dbReference type="Gene3D" id="1.20.58.1480">
    <property type="match status" value="1"/>
</dbReference>
<dbReference type="SMART" id="SM00464">
    <property type="entry name" value="LON"/>
    <property type="match status" value="1"/>
</dbReference>
<evidence type="ECO:0000259" key="1">
    <source>
        <dbReference type="PROSITE" id="PS51787"/>
    </source>
</evidence>
<dbReference type="PANTHER" id="PTHR46732:SF8">
    <property type="entry name" value="ATP-DEPENDENT PROTEASE LA (LON) DOMAIN PROTEIN"/>
    <property type="match status" value="1"/>
</dbReference>
<sequence length="245" mass="26734">MSAVTERLPLFPLNTVLYPGLVLPLNVFEERYRRLVADLLERPEDEPRRFGVVAIKDGREVAPVRPEDGPAGPLDGLGTVTGDPLEAVFHLGCVADVSSATQQPDGRYELLVTGTTRFVLRSVDASGPYLTGEIEPVEERSGEGSGALAAEVERAFRVYQKRLAGAREASTVGRQELPDDPQVLSYLVAAASVFETPVKQRLLACPDTAQRLRSELDLLRRESAVLSWLPSLPAVDLTRQSFSPN</sequence>
<dbReference type="EMBL" id="CP163445">
    <property type="protein sequence ID" value="XDQ84118.1"/>
    <property type="molecule type" value="Genomic_DNA"/>
</dbReference>
<dbReference type="Pfam" id="PF02190">
    <property type="entry name" value="LON_substr_bdg"/>
    <property type="match status" value="1"/>
</dbReference>
<organism evidence="2">
    <name type="scientific">Streptomyces sp. Y1</name>
    <dbReference type="NCBI Taxonomy" id="3238634"/>
    <lineage>
        <taxon>Bacteria</taxon>
        <taxon>Bacillati</taxon>
        <taxon>Actinomycetota</taxon>
        <taxon>Actinomycetes</taxon>
        <taxon>Kitasatosporales</taxon>
        <taxon>Streptomycetaceae</taxon>
        <taxon>Streptomyces</taxon>
    </lineage>
</organism>
<dbReference type="InterPro" id="IPR046336">
    <property type="entry name" value="Lon_prtase_N_sf"/>
</dbReference>
<dbReference type="PROSITE" id="PS51787">
    <property type="entry name" value="LON_N"/>
    <property type="match status" value="1"/>
</dbReference>
<dbReference type="Gene3D" id="2.30.130.40">
    <property type="entry name" value="LON domain-like"/>
    <property type="match status" value="1"/>
</dbReference>
<dbReference type="PANTHER" id="PTHR46732">
    <property type="entry name" value="ATP-DEPENDENT PROTEASE LA (LON) DOMAIN PROTEIN"/>
    <property type="match status" value="1"/>
</dbReference>
<feature type="domain" description="Lon N-terminal" evidence="1">
    <location>
        <begin position="8"/>
        <end position="223"/>
    </location>
</feature>
<dbReference type="RefSeq" id="WP_167352884.1">
    <property type="nucleotide sequence ID" value="NZ_CP163445.1"/>
</dbReference>
<evidence type="ECO:0000313" key="2">
    <source>
        <dbReference type="EMBL" id="XDQ84118.1"/>
    </source>
</evidence>
<accession>A0AB39TXT6</accession>
<protein>
    <submittedName>
        <fullName evidence="2">LON peptidase substrate-binding domain-containing protein</fullName>
    </submittedName>
</protein>
<dbReference type="SUPFAM" id="SSF88697">
    <property type="entry name" value="PUA domain-like"/>
    <property type="match status" value="1"/>
</dbReference>
<reference evidence="2" key="1">
    <citation type="submission" date="2024-07" db="EMBL/GenBank/DDBJ databases">
        <authorList>
            <person name="Yu S.T."/>
        </authorList>
    </citation>
    <scope>NUCLEOTIDE SEQUENCE</scope>
    <source>
        <strain evidence="2">Y1</strain>
    </source>
</reference>
<gene>
    <name evidence="2" type="ORF">AB2U05_24865</name>
</gene>
<proteinExistence type="predicted"/>
<dbReference type="InterPro" id="IPR003111">
    <property type="entry name" value="Lon_prtase_N"/>
</dbReference>
<name>A0AB39TXT6_9ACTN</name>
<dbReference type="AlphaFoldDB" id="A0AB39TXT6"/>